<name>A0ABP0FI70_CLALP</name>
<organism evidence="1 2">
    <name type="scientific">Clavelina lepadiformis</name>
    <name type="common">Light-bulb sea squirt</name>
    <name type="synonym">Ascidia lepadiformis</name>
    <dbReference type="NCBI Taxonomy" id="159417"/>
    <lineage>
        <taxon>Eukaryota</taxon>
        <taxon>Metazoa</taxon>
        <taxon>Chordata</taxon>
        <taxon>Tunicata</taxon>
        <taxon>Ascidiacea</taxon>
        <taxon>Aplousobranchia</taxon>
        <taxon>Clavelinidae</taxon>
        <taxon>Clavelina</taxon>
    </lineage>
</organism>
<evidence type="ECO:0000313" key="2">
    <source>
        <dbReference type="Proteomes" id="UP001642483"/>
    </source>
</evidence>
<proteinExistence type="predicted"/>
<gene>
    <name evidence="1" type="ORF">CVLEPA_LOCUS7759</name>
</gene>
<protein>
    <submittedName>
        <fullName evidence="1">Uncharacterized protein</fullName>
    </submittedName>
</protein>
<accession>A0ABP0FI70</accession>
<sequence length="72" mass="8009">MARITKTYEEIHNYGARNAASQGNVAQLSSHMIDFNRRGIAKACDRGVRPDSWSNRHYPSLPSSIFRSGGTV</sequence>
<dbReference type="Proteomes" id="UP001642483">
    <property type="component" value="Unassembled WGS sequence"/>
</dbReference>
<keyword evidence="2" id="KW-1185">Reference proteome</keyword>
<evidence type="ECO:0000313" key="1">
    <source>
        <dbReference type="EMBL" id="CAK8677763.1"/>
    </source>
</evidence>
<reference evidence="1 2" key="1">
    <citation type="submission" date="2024-02" db="EMBL/GenBank/DDBJ databases">
        <authorList>
            <person name="Daric V."/>
            <person name="Darras S."/>
        </authorList>
    </citation>
    <scope>NUCLEOTIDE SEQUENCE [LARGE SCALE GENOMIC DNA]</scope>
</reference>
<comment type="caution">
    <text evidence="1">The sequence shown here is derived from an EMBL/GenBank/DDBJ whole genome shotgun (WGS) entry which is preliminary data.</text>
</comment>
<dbReference type="EMBL" id="CAWYQH010000046">
    <property type="protein sequence ID" value="CAK8677763.1"/>
    <property type="molecule type" value="Genomic_DNA"/>
</dbReference>